<evidence type="ECO:0000256" key="9">
    <source>
        <dbReference type="SAM" id="Phobius"/>
    </source>
</evidence>
<evidence type="ECO:0000256" key="4">
    <source>
        <dbReference type="ARBA" id="ARBA00012085"/>
    </source>
</evidence>
<dbReference type="GO" id="GO:0004123">
    <property type="term" value="F:cystathionine gamma-lyase activity"/>
    <property type="evidence" value="ECO:0007669"/>
    <property type="project" value="TreeGrafter"/>
</dbReference>
<keyword evidence="9" id="KW-0472">Membrane</keyword>
<evidence type="ECO:0000256" key="6">
    <source>
        <dbReference type="ARBA" id="ARBA00023192"/>
    </source>
</evidence>
<feature type="transmembrane region" description="Helical" evidence="9">
    <location>
        <begin position="45"/>
        <end position="69"/>
    </location>
</feature>
<feature type="transmembrane region" description="Helical" evidence="9">
    <location>
        <begin position="6"/>
        <end position="33"/>
    </location>
</feature>
<evidence type="ECO:0000256" key="2">
    <source>
        <dbReference type="ARBA" id="ARBA00005038"/>
    </source>
</evidence>
<keyword evidence="9" id="KW-0812">Transmembrane</keyword>
<feature type="transmembrane region" description="Helical" evidence="9">
    <location>
        <begin position="115"/>
        <end position="134"/>
    </location>
</feature>
<evidence type="ECO:0000256" key="7">
    <source>
        <dbReference type="ARBA" id="ARBA00029853"/>
    </source>
</evidence>
<keyword evidence="5 8" id="KW-0663">Pyridoxal phosphate</keyword>
<feature type="transmembrane region" description="Helical" evidence="9">
    <location>
        <begin position="154"/>
        <end position="176"/>
    </location>
</feature>
<gene>
    <name evidence="11" type="ORF">BDQ12DRAFT_714820</name>
</gene>
<accession>A0A5C3LSC4</accession>
<dbReference type="GO" id="GO:0030170">
    <property type="term" value="F:pyridoxal phosphate binding"/>
    <property type="evidence" value="ECO:0007669"/>
    <property type="project" value="InterPro"/>
</dbReference>
<dbReference type="InterPro" id="IPR015421">
    <property type="entry name" value="PyrdxlP-dep_Trfase_major"/>
</dbReference>
<evidence type="ECO:0000256" key="5">
    <source>
        <dbReference type="ARBA" id="ARBA00022898"/>
    </source>
</evidence>
<dbReference type="InterPro" id="IPR015424">
    <property type="entry name" value="PyrdxlP-dep_Trfase"/>
</dbReference>
<proteinExistence type="inferred from homology"/>
<dbReference type="InterPro" id="IPR045339">
    <property type="entry name" value="DUF6534"/>
</dbReference>
<dbReference type="Proteomes" id="UP000308652">
    <property type="component" value="Unassembled WGS sequence"/>
</dbReference>
<evidence type="ECO:0000256" key="1">
    <source>
        <dbReference type="ARBA" id="ARBA00001933"/>
    </source>
</evidence>
<evidence type="ECO:0000313" key="11">
    <source>
        <dbReference type="EMBL" id="TFK35273.1"/>
    </source>
</evidence>
<dbReference type="GO" id="GO:0016740">
    <property type="term" value="F:transferase activity"/>
    <property type="evidence" value="ECO:0007669"/>
    <property type="project" value="UniProtKB-KW"/>
</dbReference>
<dbReference type="EC" id="4.4.1.1" evidence="4"/>
<sequence>MGPLESTVGFALCGVLISIFMFGIVTVQTYMYFRSFPYDRIFLKSLVGIIWFLELGTALCLSMGTYTMVITNFGHPERLVRNPDSMNSAVLIGGMVDHLVKAIFIYRLYKFSGTLYIPIPLGLLSVFLFSIVVLSTVKALEAVPLRPHSPELEWLLSVTFVGSAVQDLMVAGSMCYYIQKTRKEALKNTTLLLDRLFIYTIQTGVATSLVAVAAAVSFFSMKDNYAWMMFFLLMHSFFSNALLSSITVRYISYEQALNTPSGAVIPPTSPSTTYKQNAIGIHKRGDADEYGSRQRHPARIRRCSRIGSRVWFIDNCNCSVLSWTNAHIISANDVYGGTFRYMNHVASKGQGLETTFLDLENAGDEEISADTRTNRNLIWIESPTSPTFALSTSHAWPHLLAHIPSPRANVAMLSLTKYINGHSEVVMGAPILPEYHEQFAERLRFLQVAVSAVPKGSKDAASQDESARNECTSSCQGTRVLAARRRYIRDLLPIHGTHSRTNLSHHMHAVVAEKFLISTLLFTPSESLGGVESLVEYPAQITHGSILPAEWTLLGIGVNLARLSVGVEEEDLVQDVL</sequence>
<dbReference type="Pfam" id="PF20152">
    <property type="entry name" value="DUF6534"/>
    <property type="match status" value="1"/>
</dbReference>
<evidence type="ECO:0000259" key="10">
    <source>
        <dbReference type="Pfam" id="PF20152"/>
    </source>
</evidence>
<dbReference type="PANTHER" id="PTHR11808">
    <property type="entry name" value="TRANS-SULFURATION ENZYME FAMILY MEMBER"/>
    <property type="match status" value="1"/>
</dbReference>
<reference evidence="11 12" key="1">
    <citation type="journal article" date="2019" name="Nat. Ecol. Evol.">
        <title>Megaphylogeny resolves global patterns of mushroom evolution.</title>
        <authorList>
            <person name="Varga T."/>
            <person name="Krizsan K."/>
            <person name="Foldi C."/>
            <person name="Dima B."/>
            <person name="Sanchez-Garcia M."/>
            <person name="Sanchez-Ramirez S."/>
            <person name="Szollosi G.J."/>
            <person name="Szarkandi J.G."/>
            <person name="Papp V."/>
            <person name="Albert L."/>
            <person name="Andreopoulos W."/>
            <person name="Angelini C."/>
            <person name="Antonin V."/>
            <person name="Barry K.W."/>
            <person name="Bougher N.L."/>
            <person name="Buchanan P."/>
            <person name="Buyck B."/>
            <person name="Bense V."/>
            <person name="Catcheside P."/>
            <person name="Chovatia M."/>
            <person name="Cooper J."/>
            <person name="Damon W."/>
            <person name="Desjardin D."/>
            <person name="Finy P."/>
            <person name="Geml J."/>
            <person name="Haridas S."/>
            <person name="Hughes K."/>
            <person name="Justo A."/>
            <person name="Karasinski D."/>
            <person name="Kautmanova I."/>
            <person name="Kiss B."/>
            <person name="Kocsube S."/>
            <person name="Kotiranta H."/>
            <person name="LaButti K.M."/>
            <person name="Lechner B.E."/>
            <person name="Liimatainen K."/>
            <person name="Lipzen A."/>
            <person name="Lukacs Z."/>
            <person name="Mihaltcheva S."/>
            <person name="Morgado L.N."/>
            <person name="Niskanen T."/>
            <person name="Noordeloos M.E."/>
            <person name="Ohm R.A."/>
            <person name="Ortiz-Santana B."/>
            <person name="Ovrebo C."/>
            <person name="Racz N."/>
            <person name="Riley R."/>
            <person name="Savchenko A."/>
            <person name="Shiryaev A."/>
            <person name="Soop K."/>
            <person name="Spirin V."/>
            <person name="Szebenyi C."/>
            <person name="Tomsovsky M."/>
            <person name="Tulloss R.E."/>
            <person name="Uehling J."/>
            <person name="Grigoriev I.V."/>
            <person name="Vagvolgyi C."/>
            <person name="Papp T."/>
            <person name="Martin F.M."/>
            <person name="Miettinen O."/>
            <person name="Hibbett D.S."/>
            <person name="Nagy L.G."/>
        </authorList>
    </citation>
    <scope>NUCLEOTIDE SEQUENCE [LARGE SCALE GENOMIC DNA]</scope>
    <source>
        <strain evidence="11 12">CBS 166.37</strain>
    </source>
</reference>
<protein>
    <recommendedName>
        <fullName evidence="4">cystathionine gamma-lyase</fullName>
        <ecNumber evidence="4">4.4.1.1</ecNumber>
    </recommendedName>
    <alternativeName>
        <fullName evidence="7">Gamma-cystathionase</fullName>
    </alternativeName>
</protein>
<organism evidence="11 12">
    <name type="scientific">Crucibulum laeve</name>
    <dbReference type="NCBI Taxonomy" id="68775"/>
    <lineage>
        <taxon>Eukaryota</taxon>
        <taxon>Fungi</taxon>
        <taxon>Dikarya</taxon>
        <taxon>Basidiomycota</taxon>
        <taxon>Agaricomycotina</taxon>
        <taxon>Agaricomycetes</taxon>
        <taxon>Agaricomycetidae</taxon>
        <taxon>Agaricales</taxon>
        <taxon>Agaricineae</taxon>
        <taxon>Nidulariaceae</taxon>
        <taxon>Crucibulum</taxon>
    </lineage>
</organism>
<dbReference type="STRING" id="68775.A0A5C3LSC4"/>
<dbReference type="Gene3D" id="3.40.640.10">
    <property type="entry name" value="Type I PLP-dependent aspartate aminotransferase-like (Major domain)"/>
    <property type="match status" value="2"/>
</dbReference>
<name>A0A5C3LSC4_9AGAR</name>
<dbReference type="GO" id="GO:0005737">
    <property type="term" value="C:cytoplasm"/>
    <property type="evidence" value="ECO:0007669"/>
    <property type="project" value="TreeGrafter"/>
</dbReference>
<feature type="transmembrane region" description="Helical" evidence="9">
    <location>
        <begin position="225"/>
        <end position="243"/>
    </location>
</feature>
<keyword evidence="6" id="KW-0028">Amino-acid biosynthesis</keyword>
<dbReference type="Pfam" id="PF01053">
    <property type="entry name" value="Cys_Met_Meta_PP"/>
    <property type="match status" value="2"/>
</dbReference>
<dbReference type="GO" id="GO:0019343">
    <property type="term" value="P:cysteine biosynthetic process via cystathionine"/>
    <property type="evidence" value="ECO:0007669"/>
    <property type="project" value="TreeGrafter"/>
</dbReference>
<comment type="cofactor">
    <cofactor evidence="1 8">
        <name>pyridoxal 5'-phosphate</name>
        <dbReference type="ChEBI" id="CHEBI:597326"/>
    </cofactor>
</comment>
<dbReference type="InterPro" id="IPR015422">
    <property type="entry name" value="PyrdxlP-dep_Trfase_small"/>
</dbReference>
<dbReference type="OrthoDB" id="3512640at2759"/>
<comment type="pathway">
    <text evidence="2">Amino-acid biosynthesis; L-cysteine biosynthesis; L-cysteine from L-homocysteine and L-serine: step 2/2.</text>
</comment>
<keyword evidence="12" id="KW-1185">Reference proteome</keyword>
<dbReference type="InterPro" id="IPR000277">
    <property type="entry name" value="Cys/Met-Metab_PyrdxlP-dep_enz"/>
</dbReference>
<keyword evidence="11" id="KW-0808">Transferase</keyword>
<evidence type="ECO:0000256" key="3">
    <source>
        <dbReference type="ARBA" id="ARBA00009077"/>
    </source>
</evidence>
<feature type="domain" description="DUF6534" evidence="10">
    <location>
        <begin position="163"/>
        <end position="249"/>
    </location>
</feature>
<dbReference type="PANTHER" id="PTHR11808:SF15">
    <property type="entry name" value="CYSTATHIONINE GAMMA-LYASE"/>
    <property type="match status" value="1"/>
</dbReference>
<feature type="transmembrane region" description="Helical" evidence="9">
    <location>
        <begin position="196"/>
        <end position="219"/>
    </location>
</feature>
<keyword evidence="6" id="KW-0198">Cysteine biosynthesis</keyword>
<dbReference type="AlphaFoldDB" id="A0A5C3LSC4"/>
<comment type="similarity">
    <text evidence="3 8">Belongs to the trans-sulfuration enzymes family.</text>
</comment>
<dbReference type="Gene3D" id="3.90.1150.10">
    <property type="entry name" value="Aspartate Aminotransferase, domain 1"/>
    <property type="match status" value="1"/>
</dbReference>
<dbReference type="SUPFAM" id="SSF53383">
    <property type="entry name" value="PLP-dependent transferases"/>
    <property type="match status" value="1"/>
</dbReference>
<dbReference type="GO" id="GO:0019346">
    <property type="term" value="P:transsulfuration"/>
    <property type="evidence" value="ECO:0007669"/>
    <property type="project" value="InterPro"/>
</dbReference>
<keyword evidence="9" id="KW-1133">Transmembrane helix</keyword>
<evidence type="ECO:0000313" key="12">
    <source>
        <dbReference type="Proteomes" id="UP000308652"/>
    </source>
</evidence>
<evidence type="ECO:0000256" key="8">
    <source>
        <dbReference type="RuleBase" id="RU362118"/>
    </source>
</evidence>
<dbReference type="EMBL" id="ML213623">
    <property type="protein sequence ID" value="TFK35273.1"/>
    <property type="molecule type" value="Genomic_DNA"/>
</dbReference>